<comment type="caution">
    <text evidence="1">The sequence shown here is derived from an EMBL/GenBank/DDBJ whole genome shotgun (WGS) entry which is preliminary data.</text>
</comment>
<dbReference type="GO" id="GO:0034058">
    <property type="term" value="P:endosomal vesicle fusion"/>
    <property type="evidence" value="ECO:0007669"/>
    <property type="project" value="TreeGrafter"/>
</dbReference>
<dbReference type="GO" id="GO:0016020">
    <property type="term" value="C:membrane"/>
    <property type="evidence" value="ECO:0007669"/>
    <property type="project" value="TreeGrafter"/>
</dbReference>
<dbReference type="GO" id="GO:0005737">
    <property type="term" value="C:cytoplasm"/>
    <property type="evidence" value="ECO:0007669"/>
    <property type="project" value="TreeGrafter"/>
</dbReference>
<sequence>MCLFAFSSGNTKKPLGFSFTLYMTLFRLKHTSLNIFFGAPLNPAKTIAVVPALSREITVDEALKKDLTKILLKVYMSGGEAMAERTAQLVNAQAMNLDVVEVVDLIPSEWPVQFLSSFVSRSLRRTLHARHEGQIVKAISASQNLAVSEETWQIIREQGAVVEEAVDDDDDDGEVVDEKGLAEKVGLALQLNEKAGLHGYDADDGRDPHIVT</sequence>
<dbReference type="GO" id="GO:0006914">
    <property type="term" value="P:autophagy"/>
    <property type="evidence" value="ECO:0007669"/>
    <property type="project" value="TreeGrafter"/>
</dbReference>
<organism evidence="1 2">
    <name type="scientific">Hermanssonia centrifuga</name>
    <dbReference type="NCBI Taxonomy" id="98765"/>
    <lineage>
        <taxon>Eukaryota</taxon>
        <taxon>Fungi</taxon>
        <taxon>Dikarya</taxon>
        <taxon>Basidiomycota</taxon>
        <taxon>Agaricomycotina</taxon>
        <taxon>Agaricomycetes</taxon>
        <taxon>Polyporales</taxon>
        <taxon>Meruliaceae</taxon>
        <taxon>Hermanssonia</taxon>
    </lineage>
</organism>
<protein>
    <submittedName>
        <fullName evidence="1">Uncharacterized protein</fullName>
    </submittedName>
</protein>
<evidence type="ECO:0000313" key="1">
    <source>
        <dbReference type="EMBL" id="THH00928.1"/>
    </source>
</evidence>
<dbReference type="PANTHER" id="PTHR12894">
    <property type="entry name" value="CNH DOMAIN CONTAINING"/>
    <property type="match status" value="1"/>
</dbReference>
<gene>
    <name evidence="1" type="ORF">EW026_g1677</name>
</gene>
<evidence type="ECO:0000313" key="2">
    <source>
        <dbReference type="Proteomes" id="UP000309038"/>
    </source>
</evidence>
<dbReference type="InterPro" id="IPR032914">
    <property type="entry name" value="Vam6/VPS39/TRAP1"/>
</dbReference>
<dbReference type="PANTHER" id="PTHR12894:SF27">
    <property type="entry name" value="TRANSFORMING GROWTH FACTOR-BETA RECEPTOR-ASSOCIATED PROTEIN 1"/>
    <property type="match status" value="1"/>
</dbReference>
<accession>A0A4S4KSE7</accession>
<proteinExistence type="predicted"/>
<keyword evidence="2" id="KW-1185">Reference proteome</keyword>
<dbReference type="AlphaFoldDB" id="A0A4S4KSE7"/>
<dbReference type="Proteomes" id="UP000309038">
    <property type="component" value="Unassembled WGS sequence"/>
</dbReference>
<name>A0A4S4KSE7_9APHY</name>
<dbReference type="EMBL" id="SGPJ01000036">
    <property type="protein sequence ID" value="THH00928.1"/>
    <property type="molecule type" value="Genomic_DNA"/>
</dbReference>
<reference evidence="1 2" key="1">
    <citation type="submission" date="2019-02" db="EMBL/GenBank/DDBJ databases">
        <title>Genome sequencing of the rare red list fungi Phlebia centrifuga.</title>
        <authorList>
            <person name="Buettner E."/>
            <person name="Kellner H."/>
        </authorList>
    </citation>
    <scope>NUCLEOTIDE SEQUENCE [LARGE SCALE GENOMIC DNA]</scope>
    <source>
        <strain evidence="1 2">DSM 108282</strain>
    </source>
</reference>